<protein>
    <submittedName>
        <fullName evidence="2">Uncharacterized protein</fullName>
    </submittedName>
</protein>
<feature type="compositionally biased region" description="Basic and acidic residues" evidence="1">
    <location>
        <begin position="68"/>
        <end position="83"/>
    </location>
</feature>
<feature type="compositionally biased region" description="Polar residues" evidence="1">
    <location>
        <begin position="52"/>
        <end position="67"/>
    </location>
</feature>
<organism evidence="2 3">
    <name type="scientific">Sinanodonta woodiana</name>
    <name type="common">Chinese pond mussel</name>
    <name type="synonym">Anodonta woodiana</name>
    <dbReference type="NCBI Taxonomy" id="1069815"/>
    <lineage>
        <taxon>Eukaryota</taxon>
        <taxon>Metazoa</taxon>
        <taxon>Spiralia</taxon>
        <taxon>Lophotrochozoa</taxon>
        <taxon>Mollusca</taxon>
        <taxon>Bivalvia</taxon>
        <taxon>Autobranchia</taxon>
        <taxon>Heteroconchia</taxon>
        <taxon>Palaeoheterodonta</taxon>
        <taxon>Unionida</taxon>
        <taxon>Unionoidea</taxon>
        <taxon>Unionidae</taxon>
        <taxon>Unioninae</taxon>
        <taxon>Sinanodonta</taxon>
    </lineage>
</organism>
<dbReference type="EMBL" id="JBJQND010000002">
    <property type="protein sequence ID" value="KAL3885639.1"/>
    <property type="molecule type" value="Genomic_DNA"/>
</dbReference>
<name>A0ABD3XH87_SINWO</name>
<reference evidence="2 3" key="1">
    <citation type="submission" date="2024-11" db="EMBL/GenBank/DDBJ databases">
        <title>Chromosome-level genome assembly of the freshwater bivalve Anodonta woodiana.</title>
        <authorList>
            <person name="Chen X."/>
        </authorList>
    </citation>
    <scope>NUCLEOTIDE SEQUENCE [LARGE SCALE GENOMIC DNA]</scope>
    <source>
        <strain evidence="2">MN2024</strain>
        <tissue evidence="2">Gills</tissue>
    </source>
</reference>
<proteinExistence type="predicted"/>
<sequence length="83" mass="9436">MDAKRNIWIADVDETYERKFEIFSSRIIGEVELTILKTNSTTVRTTLKDNTQKGSALPENSYSTTERTPQKETTEKGDDCSDS</sequence>
<dbReference type="AlphaFoldDB" id="A0ABD3XH87"/>
<keyword evidence="3" id="KW-1185">Reference proteome</keyword>
<comment type="caution">
    <text evidence="2">The sequence shown here is derived from an EMBL/GenBank/DDBJ whole genome shotgun (WGS) entry which is preliminary data.</text>
</comment>
<dbReference type="Proteomes" id="UP001634394">
    <property type="component" value="Unassembled WGS sequence"/>
</dbReference>
<gene>
    <name evidence="2" type="ORF">ACJMK2_025689</name>
</gene>
<accession>A0ABD3XH87</accession>
<evidence type="ECO:0000313" key="3">
    <source>
        <dbReference type="Proteomes" id="UP001634394"/>
    </source>
</evidence>
<feature type="region of interest" description="Disordered" evidence="1">
    <location>
        <begin position="46"/>
        <end position="83"/>
    </location>
</feature>
<evidence type="ECO:0000313" key="2">
    <source>
        <dbReference type="EMBL" id="KAL3885639.1"/>
    </source>
</evidence>
<evidence type="ECO:0000256" key="1">
    <source>
        <dbReference type="SAM" id="MobiDB-lite"/>
    </source>
</evidence>